<gene>
    <name evidence="3" type="ORF">NCTC13067_02248</name>
</gene>
<sequence>MKNTYRYRQLARIILETETPLAIGSGNKDIKTDSVVSKDINELPYIPATTLAGLIRHSLPEELQEYWMGFQTKKDGEGSRIILSEGKILSANGNPIDGLNLVKDKITQLCRELPIRQHVRINQQGTAVKNGKFDEEIVPKGVRFCFEIELMAEKDKPGIMDTILSIIQSDGFRIGSGSRSGFGKIEVVGILRRDLDLCVPNELELYLGKSSSLAKEWEGYRPYTPSATKESDCILYTLELRPVDFMFFGSGFGDDRSDMTFVREPVVTWDRGEATVEELERVILIPASSVKGALAHRTAYHYNRLEGVFADKKTAEELEQGTGKENKAVKTLFGSEGDRKGKNKQRGNILFSDVIEKQKAPLEKKVLNHVKIDRFTGGAVDGALFSEEVLYAPGKTFNLELMLRKTAVDEKDGKIVKAFEAALIDLCKGYLPLGGGVNRGNGTFKGKLNKNGETIYDEYKL</sequence>
<evidence type="ECO:0000256" key="1">
    <source>
        <dbReference type="ARBA" id="ARBA00023118"/>
    </source>
</evidence>
<feature type="domain" description="CRISPR type III-associated protein" evidence="2">
    <location>
        <begin position="283"/>
        <end position="445"/>
    </location>
</feature>
<accession>A0A379ED92</accession>
<evidence type="ECO:0000259" key="2">
    <source>
        <dbReference type="Pfam" id="PF03787"/>
    </source>
</evidence>
<dbReference type="RefSeq" id="WP_025067543.1">
    <property type="nucleotide sequence ID" value="NZ_CAUVPN010000014.1"/>
</dbReference>
<dbReference type="Pfam" id="PF03787">
    <property type="entry name" value="RAMPs"/>
    <property type="match status" value="2"/>
</dbReference>
<dbReference type="AlphaFoldDB" id="A0A379ED92"/>
<dbReference type="EMBL" id="UGTM01000002">
    <property type="protein sequence ID" value="SUB94379.1"/>
    <property type="molecule type" value="Genomic_DNA"/>
</dbReference>
<dbReference type="Proteomes" id="UP000255469">
    <property type="component" value="Unassembled WGS sequence"/>
</dbReference>
<dbReference type="PANTHER" id="PTHR35579">
    <property type="entry name" value="CRISPR SYSTEM CMS ENDORIBONUCLEASE CSM3"/>
    <property type="match status" value="1"/>
</dbReference>
<proteinExistence type="predicted"/>
<dbReference type="GO" id="GO:0051607">
    <property type="term" value="P:defense response to virus"/>
    <property type="evidence" value="ECO:0007669"/>
    <property type="project" value="UniProtKB-KW"/>
</dbReference>
<organism evidence="3 4">
    <name type="scientific">Prevotella denticola</name>
    <dbReference type="NCBI Taxonomy" id="28129"/>
    <lineage>
        <taxon>Bacteria</taxon>
        <taxon>Pseudomonadati</taxon>
        <taxon>Bacteroidota</taxon>
        <taxon>Bacteroidia</taxon>
        <taxon>Bacteroidales</taxon>
        <taxon>Prevotellaceae</taxon>
        <taxon>Prevotella</taxon>
    </lineage>
</organism>
<reference evidence="3 4" key="1">
    <citation type="submission" date="2018-06" db="EMBL/GenBank/DDBJ databases">
        <authorList>
            <consortium name="Pathogen Informatics"/>
            <person name="Doyle S."/>
        </authorList>
    </citation>
    <scope>NUCLEOTIDE SEQUENCE [LARGE SCALE GENOMIC DNA]</scope>
    <source>
        <strain evidence="3 4">NCTC13067</strain>
    </source>
</reference>
<dbReference type="PANTHER" id="PTHR35579:SF3">
    <property type="entry name" value="CRISPR SYSTEM CMS ENDORIBONUCLEASE CSM3"/>
    <property type="match status" value="1"/>
</dbReference>
<evidence type="ECO:0000313" key="3">
    <source>
        <dbReference type="EMBL" id="SUB94379.1"/>
    </source>
</evidence>
<protein>
    <submittedName>
        <fullName evidence="3">CRISPR-associated RAMP protein, SSO1426 family</fullName>
    </submittedName>
</protein>
<keyword evidence="1" id="KW-0051">Antiviral defense</keyword>
<name>A0A379ED92_9BACT</name>
<dbReference type="InterPro" id="IPR005537">
    <property type="entry name" value="RAMP_III_fam"/>
</dbReference>
<dbReference type="CDD" id="cd09726">
    <property type="entry name" value="RAMP_I_III"/>
    <property type="match status" value="2"/>
</dbReference>
<evidence type="ECO:0000313" key="4">
    <source>
        <dbReference type="Proteomes" id="UP000255469"/>
    </source>
</evidence>
<dbReference type="InterPro" id="IPR052216">
    <property type="entry name" value="CRISPR_Csm3_endoribonuclease"/>
</dbReference>
<feature type="domain" description="CRISPR type III-associated protein" evidence="2">
    <location>
        <begin position="15"/>
        <end position="186"/>
    </location>
</feature>